<dbReference type="PROSITE" id="PS50885">
    <property type="entry name" value="HAMP"/>
    <property type="match status" value="1"/>
</dbReference>
<feature type="modified residue" description="4-aspartylphosphate" evidence="12">
    <location>
        <position position="705"/>
    </location>
</feature>
<keyword evidence="13" id="KW-0472">Membrane</keyword>
<dbReference type="FunFam" id="1.10.287.130:FF:000002">
    <property type="entry name" value="Two-component osmosensing histidine kinase"/>
    <property type="match status" value="1"/>
</dbReference>
<dbReference type="SMART" id="SM00388">
    <property type="entry name" value="HisKA"/>
    <property type="match status" value="1"/>
</dbReference>
<dbReference type="Pfam" id="PF17152">
    <property type="entry name" value="CHASE8"/>
    <property type="match status" value="1"/>
</dbReference>
<keyword evidence="6" id="KW-0418">Kinase</keyword>
<feature type="domain" description="HAMP" evidence="16">
    <location>
        <begin position="187"/>
        <end position="240"/>
    </location>
</feature>
<keyword evidence="13" id="KW-0812">Transmembrane</keyword>
<dbReference type="InterPro" id="IPR005467">
    <property type="entry name" value="His_kinase_dom"/>
</dbReference>
<keyword evidence="13" id="KW-1133">Transmembrane helix</keyword>
<evidence type="ECO:0000259" key="16">
    <source>
        <dbReference type="PROSITE" id="PS50885"/>
    </source>
</evidence>
<evidence type="ECO:0000256" key="8">
    <source>
        <dbReference type="ARBA" id="ARBA00023012"/>
    </source>
</evidence>
<dbReference type="PANTHER" id="PTHR45339:SF5">
    <property type="entry name" value="HISTIDINE KINASE"/>
    <property type="match status" value="1"/>
</dbReference>
<dbReference type="InterPro" id="IPR001789">
    <property type="entry name" value="Sig_transdc_resp-reg_receiver"/>
</dbReference>
<evidence type="ECO:0000256" key="11">
    <source>
        <dbReference type="PROSITE-ProRule" id="PRU00110"/>
    </source>
</evidence>
<evidence type="ECO:0000259" key="17">
    <source>
        <dbReference type="PROSITE" id="PS50894"/>
    </source>
</evidence>
<evidence type="ECO:0000256" key="13">
    <source>
        <dbReference type="SAM" id="Phobius"/>
    </source>
</evidence>
<dbReference type="InterPro" id="IPR003660">
    <property type="entry name" value="HAMP_dom"/>
</dbReference>
<evidence type="ECO:0000256" key="1">
    <source>
        <dbReference type="ARBA" id="ARBA00000085"/>
    </source>
</evidence>
<feature type="modified residue" description="Phosphohistidine" evidence="11">
    <location>
        <position position="856"/>
    </location>
</feature>
<dbReference type="Proteomes" id="UP000824988">
    <property type="component" value="Chromosome"/>
</dbReference>
<dbReference type="Pfam" id="PF00072">
    <property type="entry name" value="Response_reg"/>
    <property type="match status" value="2"/>
</dbReference>
<evidence type="ECO:0000259" key="14">
    <source>
        <dbReference type="PROSITE" id="PS50109"/>
    </source>
</evidence>
<accession>A0A8D4VRH3</accession>
<dbReference type="GO" id="GO:0005524">
    <property type="term" value="F:ATP binding"/>
    <property type="evidence" value="ECO:0007669"/>
    <property type="project" value="UniProtKB-KW"/>
</dbReference>
<dbReference type="InterPro" id="IPR008207">
    <property type="entry name" value="Sig_transdc_His_kin_Hpt_dom"/>
</dbReference>
<comment type="subunit">
    <text evidence="9">At low DSF concentrations, interacts with RpfF.</text>
</comment>
<keyword evidence="4" id="KW-0808">Transferase</keyword>
<dbReference type="PROSITE" id="PS50109">
    <property type="entry name" value="HIS_KIN"/>
    <property type="match status" value="1"/>
</dbReference>
<dbReference type="CDD" id="cd17546">
    <property type="entry name" value="REC_hyHK_CKI1_RcsC-like"/>
    <property type="match status" value="1"/>
</dbReference>
<dbReference type="SMART" id="SM00073">
    <property type="entry name" value="HPT"/>
    <property type="match status" value="1"/>
</dbReference>
<keyword evidence="3 12" id="KW-0597">Phosphoprotein</keyword>
<reference evidence="18" key="1">
    <citation type="submission" date="2019-06" db="EMBL/GenBank/DDBJ databases">
        <title>Complete genome sequence of Methylogaea oryzae strain JCM16910.</title>
        <authorList>
            <person name="Asakawa S."/>
        </authorList>
    </citation>
    <scope>NUCLEOTIDE SEQUENCE</scope>
    <source>
        <strain evidence="18">E10</strain>
    </source>
</reference>
<dbReference type="CDD" id="cd16922">
    <property type="entry name" value="HATPase_EvgS-ArcB-TorS-like"/>
    <property type="match status" value="1"/>
</dbReference>
<feature type="modified residue" description="4-aspartylphosphate" evidence="12">
    <location>
        <position position="570"/>
    </location>
</feature>
<dbReference type="SMART" id="SM00304">
    <property type="entry name" value="HAMP"/>
    <property type="match status" value="1"/>
</dbReference>
<gene>
    <name evidence="18" type="ORF">MoryE10_18530</name>
</gene>
<dbReference type="EC" id="2.7.13.3" evidence="2"/>
<protein>
    <recommendedName>
        <fullName evidence="10">Sensory/regulatory protein RpfC</fullName>
        <ecNumber evidence="2">2.7.13.3</ecNumber>
    </recommendedName>
</protein>
<name>A0A8D4VRH3_9GAMM</name>
<evidence type="ECO:0000256" key="2">
    <source>
        <dbReference type="ARBA" id="ARBA00012438"/>
    </source>
</evidence>
<dbReference type="Pfam" id="PF00512">
    <property type="entry name" value="HisKA"/>
    <property type="match status" value="1"/>
</dbReference>
<evidence type="ECO:0000259" key="15">
    <source>
        <dbReference type="PROSITE" id="PS50110"/>
    </source>
</evidence>
<organism evidence="18 19">
    <name type="scientific">Methylogaea oryzae</name>
    <dbReference type="NCBI Taxonomy" id="1295382"/>
    <lineage>
        <taxon>Bacteria</taxon>
        <taxon>Pseudomonadati</taxon>
        <taxon>Pseudomonadota</taxon>
        <taxon>Gammaproteobacteria</taxon>
        <taxon>Methylococcales</taxon>
        <taxon>Methylococcaceae</taxon>
        <taxon>Methylogaea</taxon>
    </lineage>
</organism>
<dbReference type="FunFam" id="3.30.565.10:FF:000010">
    <property type="entry name" value="Sensor histidine kinase RcsC"/>
    <property type="match status" value="1"/>
</dbReference>
<dbReference type="PROSITE" id="PS50110">
    <property type="entry name" value="RESPONSE_REGULATORY"/>
    <property type="match status" value="2"/>
</dbReference>
<evidence type="ECO:0000313" key="18">
    <source>
        <dbReference type="EMBL" id="BBL71247.1"/>
    </source>
</evidence>
<evidence type="ECO:0000256" key="6">
    <source>
        <dbReference type="ARBA" id="ARBA00022777"/>
    </source>
</evidence>
<feature type="domain" description="Response regulatory" evidence="15">
    <location>
        <begin position="516"/>
        <end position="635"/>
    </location>
</feature>
<feature type="domain" description="Histidine kinase" evidence="14">
    <location>
        <begin position="280"/>
        <end position="501"/>
    </location>
</feature>
<dbReference type="PROSITE" id="PS50894">
    <property type="entry name" value="HPT"/>
    <property type="match status" value="1"/>
</dbReference>
<feature type="domain" description="HPt" evidence="17">
    <location>
        <begin position="817"/>
        <end position="913"/>
    </location>
</feature>
<feature type="domain" description="Response regulatory" evidence="15">
    <location>
        <begin position="656"/>
        <end position="775"/>
    </location>
</feature>
<dbReference type="CDD" id="cd00088">
    <property type="entry name" value="HPT"/>
    <property type="match status" value="1"/>
</dbReference>
<dbReference type="GO" id="GO:0000155">
    <property type="term" value="F:phosphorelay sensor kinase activity"/>
    <property type="evidence" value="ECO:0007669"/>
    <property type="project" value="InterPro"/>
</dbReference>
<dbReference type="Pfam" id="PF02518">
    <property type="entry name" value="HATPase_c"/>
    <property type="match status" value="1"/>
</dbReference>
<evidence type="ECO:0000313" key="19">
    <source>
        <dbReference type="Proteomes" id="UP000824988"/>
    </source>
</evidence>
<dbReference type="KEGG" id="moz:MoryE10_18530"/>
<keyword evidence="7" id="KW-0067">ATP-binding</keyword>
<dbReference type="RefSeq" id="WP_221046872.1">
    <property type="nucleotide sequence ID" value="NZ_AP019782.1"/>
</dbReference>
<dbReference type="InterPro" id="IPR003661">
    <property type="entry name" value="HisK_dim/P_dom"/>
</dbReference>
<proteinExistence type="predicted"/>
<sequence length="913" mass="98672">MSLRRYLRSRSIGQKLTFIVGLVMSLAFAGTFVTVAENERVMLEAESGRQAMAMAKLVAANATAAISFQDGAVATEILSALGTSDNVLAGVIFNGDGSVLAQTVFRPERAGLLSAYPAAGAYGYVIEGELLRAFLPVQQDGRRIGDVLLMLDLSGQRQQIRHNLLFTGTIFAVSFFVAFVLVGLLQRFISRPLEALTQLMGEVCRDKSYRQRAAVEGSGEVVRLASAFNEMLEIVQNRTEELERYQSELASKVAERTKELLAAKEAAEGANRAKSEFLANMSHELRTPLAGVIGLLDVLQDTSLDAGQRGYMAKAHGAAEMLLSVINDILDVSKIEAGRMELETVDFNVVELVEQCAAIFADSAHGKGLEMTCSTAPGVWNFLRGDPMRLRQVLSNLIGNAVKFTAAGEIDVALEVVGGDRSSSTLRFTVRDTGIGIAKEKLPRLFDAFTQADGSTTRQYGGSGLGLTIVKQLVALMGGEIEVESEEGKGTAFAVTITFAHGREHLVHYRPLGGMRVLVVDDNDTNLLIVRRYLENWGVAVTCESDPRAAIGRMRDSQRSGSAFDTVLLDFQMPHMDGSALAKAIRAEAGLADTDMVMLSSVSVSPEAMRAAGIRALLIKPVQINDLYSVLSARLAESPRAEALTETSVASAMGMHILLVDDNPTNMVVAKAMLVKQGHRVDVAANGLEALRFLEHHVVDCIFMDCLMPEMDGYEATQAIRRKEADSGGRRTPIIALTANALQGDRERCLAVGMDDYLTKPFKREQIREMLQRWVTRPLSIQTPGGDEVNDTDTASGDIAAGRLLDEAAIAELRELLGDQLPDFLRKFHETSTLQLQAARVALAQADVAALQRSIHTLKGSAGAVGAMSLADACLAFELRLKAGNWENAVDHLAGIERLLQAVSEGLDRCLTG</sequence>
<evidence type="ECO:0000256" key="5">
    <source>
        <dbReference type="ARBA" id="ARBA00022741"/>
    </source>
</evidence>
<dbReference type="SMART" id="SM00387">
    <property type="entry name" value="HATPase_c"/>
    <property type="match status" value="1"/>
</dbReference>
<keyword evidence="8" id="KW-0902">Two-component regulatory system</keyword>
<evidence type="ECO:0000256" key="4">
    <source>
        <dbReference type="ARBA" id="ARBA00022679"/>
    </source>
</evidence>
<dbReference type="SMART" id="SM00448">
    <property type="entry name" value="REC"/>
    <property type="match status" value="2"/>
</dbReference>
<keyword evidence="5" id="KW-0547">Nucleotide-binding</keyword>
<evidence type="ECO:0000256" key="9">
    <source>
        <dbReference type="ARBA" id="ARBA00064003"/>
    </source>
</evidence>
<dbReference type="EMBL" id="AP019782">
    <property type="protein sequence ID" value="BBL71247.1"/>
    <property type="molecule type" value="Genomic_DNA"/>
</dbReference>
<dbReference type="GO" id="GO:0016020">
    <property type="term" value="C:membrane"/>
    <property type="evidence" value="ECO:0007669"/>
    <property type="project" value="InterPro"/>
</dbReference>
<evidence type="ECO:0000256" key="7">
    <source>
        <dbReference type="ARBA" id="ARBA00022840"/>
    </source>
</evidence>
<dbReference type="InterPro" id="IPR033417">
    <property type="entry name" value="CHASE8"/>
</dbReference>
<dbReference type="AlphaFoldDB" id="A0A8D4VRH3"/>
<comment type="catalytic activity">
    <reaction evidence="1">
        <text>ATP + protein L-histidine = ADP + protein N-phospho-L-histidine.</text>
        <dbReference type="EC" id="2.7.13.3"/>
    </reaction>
</comment>
<dbReference type="Pfam" id="PF01627">
    <property type="entry name" value="Hpt"/>
    <property type="match status" value="1"/>
</dbReference>
<keyword evidence="19" id="KW-1185">Reference proteome</keyword>
<evidence type="ECO:0000256" key="10">
    <source>
        <dbReference type="ARBA" id="ARBA00068150"/>
    </source>
</evidence>
<feature type="transmembrane region" description="Helical" evidence="13">
    <location>
        <begin position="164"/>
        <end position="185"/>
    </location>
</feature>
<evidence type="ECO:0000256" key="12">
    <source>
        <dbReference type="PROSITE-ProRule" id="PRU00169"/>
    </source>
</evidence>
<dbReference type="PANTHER" id="PTHR45339">
    <property type="entry name" value="HYBRID SIGNAL TRANSDUCTION HISTIDINE KINASE J"/>
    <property type="match status" value="1"/>
</dbReference>
<dbReference type="InterPro" id="IPR003594">
    <property type="entry name" value="HATPase_dom"/>
</dbReference>
<evidence type="ECO:0000256" key="3">
    <source>
        <dbReference type="ARBA" id="ARBA00022553"/>
    </source>
</evidence>
<dbReference type="CDD" id="cd00082">
    <property type="entry name" value="HisKA"/>
    <property type="match status" value="1"/>
</dbReference>
<dbReference type="CDD" id="cd06225">
    <property type="entry name" value="HAMP"/>
    <property type="match status" value="1"/>
</dbReference>